<feature type="compositionally biased region" description="Basic and acidic residues" evidence="3">
    <location>
        <begin position="618"/>
        <end position="627"/>
    </location>
</feature>
<feature type="region of interest" description="Disordered" evidence="3">
    <location>
        <begin position="1708"/>
        <end position="1733"/>
    </location>
</feature>
<sequence>MDEDFDFNETATAPATQQEFLMENLCLKSGKPQGSYTPPATRSASTRWKRLHEQSMMLRLDEMHVIKKQNAQLSKDAARKIIRKIPVEVLAREWLSKEDATVDMRAFLVDQVLPTLILGVERLLKEVDEKGLSASNVFQPEFNPINFLAQYLMRNNPKFSNFAEASPYVRGLREVSEEIKQELFTFEDNRLARIKAEARRKRQEREKLEQQIREERERRQQQLIVQFQEWNVPTDNNRVELSLLQNALRSFAEIAEQLPAELREVAKFGHALEPTDETGRTLAVKEFAQRYSYLLPTHLRIRRVLLGLLDRHRILTLFEQFWDLAKDTKEPKGTLRNPRKWPVIEVDEVDDVMFEAFEEDGDGGLTEQEALVAAQQLNRIQQELNKQAAAASARDKAALEKWKMEQLSEKSEGMRQRLYRYGPRDFLNLVTNYTLRETLECPVIDLEMSFLMLKEPHDLVAVTLAVTQEERNWMFCRDIATGEEEEEEFAKSDEGKPSHLAHAQFVESGQEEPGNAHHRAAPSGHGAHQEKSWDFMGEHDANTNRCSSCSSSSASDTESCAENGRPDSPKFPGALRYKMLKNKGTPDRRKLKAVKQSKRIRKGRVAAKPRPANAAREQVGESSREDSSWNASQTGKSSENGLTDAPNSQDPTVTPGPRPTNNHQETTPTEQPKKTLSQTSANSMKNNGASSRASQTSLPPISGAKQMRPRHQKRVRFGSECHQIDGREEPERGFLPEIQPYRTSLLAPTLSNIAAVDGEGEGDDKTVQEVESQVTAEESGVKPAEEAENKEEQQPAATTAAPAEQEKDETPESQEDAVDASAESAAQAKDDAETKTEEEEEAAEKKDEEKPESGEKASSSVEKAEGETGTDDNAGQEEGTSGDATINMAANASAPETGKDTGETEKEQAQGEGEKEKDDTEMGEEELDVDITAELAGDGSKSALKRVDPVTGATATGRVSVTFAGNTAFDRERTEEPLSPEAITMQLLSLPCDQFAKLLLGQAGDANLNNQRIRDLKNANANSCNRVRNVRITTNSRSQSQMSAFDESVLNVSQFVQLTETFLGHDPIHDLFTKLVHYLKEGYEETEEEKMERLVKARKEAISAKRKLLMDNLFEKWDNDGSGFLEMEDVQEVMFRYKDGQEIDSIKRAQTNMKKKSKFHDARLSKREFRQFVELVADELPGAESFESFVEFLTNSVERSYAERIRGEARKKWLQQIVKASQVSGTCLEPVYKAVFQALYRDAETHGGEKRISASISMLERNLVEPPRGDLLLRYAACTPEDCQYMLGKALFKNMKGISFQCVESGKPIHVPRVANHGNVYFWNYDRMPDDREGSFIVCPLKDRKKRVFGVVGIDTLNDPHKKAIFITHEIQFFQGVAKAFSVAYHNVDMRKKLLRITESAISWIQRRCPHIAEINVYMVEPAKGGTPNENGESSGGSGAVLRKMMTTDKKGQALPITEIVRLERKDNLFRDYLFKCMDNSETVTADAYGERHTASPLRDNEGKAIGVVDISIGDMRRLPPYENKEAQRMLRLLQMAHREITKEADGDETTRVLEAEKDDAGRMDIMFDRLMLMELRENVARLDPQSFAELKSYHEPPRVIHDIIRAALAVFNVEKAGEGAYDDWNVTKTFINNDLIQQIKTYDPTVSAELIKSDVVERFLKGVPHGEVAKYGSIPAQQLYNWVFVCISLIEHTRKMRENAEGNVLVSAGGGGGASHPGSASSRPTSAGAKRA</sequence>
<dbReference type="Gene3D" id="1.20.920.20">
    <property type="match status" value="1"/>
</dbReference>
<keyword evidence="6" id="KW-1185">Reference proteome</keyword>
<feature type="compositionally biased region" description="Polar residues" evidence="3">
    <location>
        <begin position="659"/>
        <end position="699"/>
    </location>
</feature>
<dbReference type="Gene3D" id="1.20.890.10">
    <property type="entry name" value="cAMP-dependent protein kinase regulatory subunit, dimerization-anchoring domain"/>
    <property type="match status" value="1"/>
</dbReference>
<dbReference type="InterPro" id="IPR018247">
    <property type="entry name" value="EF_Hand_1_Ca_BS"/>
</dbReference>
<dbReference type="GO" id="GO:0005509">
    <property type="term" value="F:calcium ion binding"/>
    <property type="evidence" value="ECO:0007669"/>
    <property type="project" value="InterPro"/>
</dbReference>
<feature type="compositionally biased region" description="Polar residues" evidence="3">
    <location>
        <begin position="628"/>
        <end position="652"/>
    </location>
</feature>
<dbReference type="Proteomes" id="UP000762676">
    <property type="component" value="Unassembled WGS sequence"/>
</dbReference>
<feature type="domain" description="EF-hand" evidence="4">
    <location>
        <begin position="1105"/>
        <end position="1140"/>
    </location>
</feature>
<dbReference type="PANTHER" id="PTHR46788:SF1">
    <property type="entry name" value="EF-HAND CALCIUM-BINDING DOMAIN-CONTAINING PROTEIN 5"/>
    <property type="match status" value="1"/>
</dbReference>
<evidence type="ECO:0000256" key="2">
    <source>
        <dbReference type="SAM" id="Coils"/>
    </source>
</evidence>
<dbReference type="CDD" id="cd22968">
    <property type="entry name" value="DD_EFCAB5"/>
    <property type="match status" value="1"/>
</dbReference>
<evidence type="ECO:0000256" key="3">
    <source>
        <dbReference type="SAM" id="MobiDB-lite"/>
    </source>
</evidence>
<dbReference type="PROSITE" id="PS50222">
    <property type="entry name" value="EF_HAND_2"/>
    <property type="match status" value="1"/>
</dbReference>
<evidence type="ECO:0000313" key="5">
    <source>
        <dbReference type="EMBL" id="GFR99959.1"/>
    </source>
</evidence>
<dbReference type="SUPFAM" id="SSF55781">
    <property type="entry name" value="GAF domain-like"/>
    <property type="match status" value="1"/>
</dbReference>
<feature type="compositionally biased region" description="Basic residues" evidence="3">
    <location>
        <begin position="589"/>
        <end position="607"/>
    </location>
</feature>
<feature type="compositionally biased region" description="Basic and acidic residues" evidence="3">
    <location>
        <begin position="779"/>
        <end position="793"/>
    </location>
</feature>
<dbReference type="InterPro" id="IPR002048">
    <property type="entry name" value="EF_hand_dom"/>
</dbReference>
<evidence type="ECO:0000259" key="4">
    <source>
        <dbReference type="PROSITE" id="PS50222"/>
    </source>
</evidence>
<feature type="compositionally biased region" description="Basic and acidic residues" evidence="3">
    <location>
        <begin position="717"/>
        <end position="734"/>
    </location>
</feature>
<feature type="coiled-coil region" evidence="2">
    <location>
        <begin position="191"/>
        <end position="225"/>
    </location>
</feature>
<accession>A0AAV4HQD4</accession>
<feature type="compositionally biased region" description="Basic and acidic residues" evidence="3">
    <location>
        <begin position="897"/>
        <end position="920"/>
    </location>
</feature>
<feature type="region of interest" description="Disordered" evidence="3">
    <location>
        <begin position="753"/>
        <end position="924"/>
    </location>
</feature>
<protein>
    <submittedName>
        <fullName evidence="5">EF-hand calcium-binding domain-containing protein 5-like isoform X1</fullName>
    </submittedName>
</protein>
<keyword evidence="1" id="KW-0106">Calcium</keyword>
<feature type="compositionally biased region" description="Basic and acidic residues" evidence="3">
    <location>
        <begin position="843"/>
        <end position="855"/>
    </location>
</feature>
<name>A0AAV4HQD4_9GAST</name>
<gene>
    <name evidence="5" type="ORF">ElyMa_004541400</name>
</gene>
<feature type="compositionally biased region" description="Polar residues" evidence="3">
    <location>
        <begin position="878"/>
        <end position="890"/>
    </location>
</feature>
<keyword evidence="2" id="KW-0175">Coiled coil</keyword>
<dbReference type="EMBL" id="BMAT01009163">
    <property type="protein sequence ID" value="GFR99959.1"/>
    <property type="molecule type" value="Genomic_DNA"/>
</dbReference>
<feature type="compositionally biased region" description="Basic residues" evidence="3">
    <location>
        <begin position="707"/>
        <end position="716"/>
    </location>
</feature>
<dbReference type="PROSITE" id="PS00018">
    <property type="entry name" value="EF_HAND_1"/>
    <property type="match status" value="1"/>
</dbReference>
<evidence type="ECO:0000256" key="1">
    <source>
        <dbReference type="ARBA" id="ARBA00022837"/>
    </source>
</evidence>
<dbReference type="InterPro" id="IPR029016">
    <property type="entry name" value="GAF-like_dom_sf"/>
</dbReference>
<comment type="caution">
    <text evidence="5">The sequence shown here is derived from an EMBL/GenBank/DDBJ whole genome shotgun (WGS) entry which is preliminary data.</text>
</comment>
<dbReference type="PANTHER" id="PTHR46788">
    <property type="entry name" value="EF-HAND CALCIUM-BINDING DOMAIN-CONTAINING PROTEIN 5"/>
    <property type="match status" value="1"/>
</dbReference>
<feature type="compositionally biased region" description="Low complexity" evidence="3">
    <location>
        <begin position="794"/>
        <end position="803"/>
    </location>
</feature>
<organism evidence="5 6">
    <name type="scientific">Elysia marginata</name>
    <dbReference type="NCBI Taxonomy" id="1093978"/>
    <lineage>
        <taxon>Eukaryota</taxon>
        <taxon>Metazoa</taxon>
        <taxon>Spiralia</taxon>
        <taxon>Lophotrochozoa</taxon>
        <taxon>Mollusca</taxon>
        <taxon>Gastropoda</taxon>
        <taxon>Heterobranchia</taxon>
        <taxon>Euthyneura</taxon>
        <taxon>Panpulmonata</taxon>
        <taxon>Sacoglossa</taxon>
        <taxon>Placobranchoidea</taxon>
        <taxon>Plakobranchidae</taxon>
        <taxon>Elysia</taxon>
    </lineage>
</organism>
<feature type="region of interest" description="Disordered" evidence="3">
    <location>
        <begin position="508"/>
        <end position="735"/>
    </location>
</feature>
<proteinExistence type="predicted"/>
<feature type="compositionally biased region" description="Basic and acidic residues" evidence="3">
    <location>
        <begin position="527"/>
        <end position="542"/>
    </location>
</feature>
<reference evidence="5 6" key="1">
    <citation type="journal article" date="2021" name="Elife">
        <title>Chloroplast acquisition without the gene transfer in kleptoplastic sea slugs, Plakobranchus ocellatus.</title>
        <authorList>
            <person name="Maeda T."/>
            <person name="Takahashi S."/>
            <person name="Yoshida T."/>
            <person name="Shimamura S."/>
            <person name="Takaki Y."/>
            <person name="Nagai Y."/>
            <person name="Toyoda A."/>
            <person name="Suzuki Y."/>
            <person name="Arimoto A."/>
            <person name="Ishii H."/>
            <person name="Satoh N."/>
            <person name="Nishiyama T."/>
            <person name="Hasebe M."/>
            <person name="Maruyama T."/>
            <person name="Minagawa J."/>
            <person name="Obokata J."/>
            <person name="Shigenobu S."/>
        </authorList>
    </citation>
    <scope>NUCLEOTIDE SEQUENCE [LARGE SCALE GENOMIC DNA]</scope>
</reference>
<evidence type="ECO:0000313" key="6">
    <source>
        <dbReference type="Proteomes" id="UP000762676"/>
    </source>
</evidence>
<feature type="compositionally biased region" description="Low complexity" evidence="3">
    <location>
        <begin position="546"/>
        <end position="560"/>
    </location>
</feature>
<dbReference type="Gene3D" id="3.30.450.40">
    <property type="match status" value="1"/>
</dbReference>
<dbReference type="InterPro" id="IPR011992">
    <property type="entry name" value="EF-hand-dom_pair"/>
</dbReference>
<dbReference type="SUPFAM" id="SSF47473">
    <property type="entry name" value="EF-hand"/>
    <property type="match status" value="1"/>
</dbReference>